<dbReference type="SUPFAM" id="SSF55277">
    <property type="entry name" value="GYF domain"/>
    <property type="match status" value="1"/>
</dbReference>
<dbReference type="SUPFAM" id="SSF159042">
    <property type="entry name" value="Plus3-like"/>
    <property type="match status" value="1"/>
</dbReference>
<feature type="compositionally biased region" description="Basic and acidic residues" evidence="6">
    <location>
        <begin position="324"/>
        <end position="359"/>
    </location>
</feature>
<evidence type="ECO:0000256" key="1">
    <source>
        <dbReference type="ARBA" id="ARBA00022723"/>
    </source>
</evidence>
<dbReference type="InterPro" id="IPR058668">
    <property type="entry name" value="NERD_dom"/>
</dbReference>
<evidence type="ECO:0000256" key="5">
    <source>
        <dbReference type="PROSITE-ProRule" id="PRU00723"/>
    </source>
</evidence>
<dbReference type="PROSITE" id="PS01359">
    <property type="entry name" value="ZF_PHD_1"/>
    <property type="match status" value="1"/>
</dbReference>
<feature type="compositionally biased region" description="Basic and acidic residues" evidence="6">
    <location>
        <begin position="821"/>
        <end position="830"/>
    </location>
</feature>
<dbReference type="InterPro" id="IPR035445">
    <property type="entry name" value="GYF-like_dom_sf"/>
</dbReference>
<evidence type="ECO:0000259" key="7">
    <source>
        <dbReference type="PROSITE" id="PS50016"/>
    </source>
</evidence>
<evidence type="ECO:0000256" key="2">
    <source>
        <dbReference type="ARBA" id="ARBA00022771"/>
    </source>
</evidence>
<dbReference type="PANTHER" id="PTHR46695:SF5">
    <property type="entry name" value="RNA POLYMERASE-ASSOCIATED PROTEIN RTF1 HOMOLOG"/>
    <property type="match status" value="1"/>
</dbReference>
<dbReference type="PROSITE" id="PS50829">
    <property type="entry name" value="GYF"/>
    <property type="match status" value="1"/>
</dbReference>
<evidence type="ECO:0000259" key="10">
    <source>
        <dbReference type="PROSITE" id="PS51360"/>
    </source>
</evidence>
<keyword evidence="4" id="KW-0238">DNA-binding</keyword>
<feature type="compositionally biased region" description="Acidic residues" evidence="6">
    <location>
        <begin position="629"/>
        <end position="645"/>
    </location>
</feature>
<keyword evidence="3 5" id="KW-0862">Zinc</keyword>
<feature type="region of interest" description="Disordered" evidence="6">
    <location>
        <begin position="320"/>
        <end position="359"/>
    </location>
</feature>
<dbReference type="Pfam" id="PF02201">
    <property type="entry name" value="SWIB"/>
    <property type="match status" value="1"/>
</dbReference>
<dbReference type="OrthoDB" id="6415790at2759"/>
<dbReference type="Pfam" id="PF25980">
    <property type="entry name" value="NERD_plant"/>
    <property type="match status" value="1"/>
</dbReference>
<dbReference type="InterPro" id="IPR003169">
    <property type="entry name" value="GYF"/>
</dbReference>
<dbReference type="InterPro" id="IPR036885">
    <property type="entry name" value="SWIB_MDM2_dom_sf"/>
</dbReference>
<dbReference type="InterPro" id="IPR019786">
    <property type="entry name" value="Zinc_finger_PHD-type_CS"/>
</dbReference>
<dbReference type="PROSITE" id="PS51925">
    <property type="entry name" value="SWIB_MDM2"/>
    <property type="match status" value="1"/>
</dbReference>
<dbReference type="InterPro" id="IPR036855">
    <property type="entry name" value="Znf_CCCH_sf"/>
</dbReference>
<dbReference type="InterPro" id="IPR011011">
    <property type="entry name" value="Znf_FYVE_PHD"/>
</dbReference>
<dbReference type="Gene3D" id="3.90.70.200">
    <property type="entry name" value="Plus-3 domain"/>
    <property type="match status" value="1"/>
</dbReference>
<proteinExistence type="predicted"/>
<feature type="compositionally biased region" description="Basic residues" evidence="6">
    <location>
        <begin position="650"/>
        <end position="662"/>
    </location>
</feature>
<feature type="domain" description="GYF" evidence="9">
    <location>
        <begin position="1235"/>
        <end position="1289"/>
    </location>
</feature>
<dbReference type="InterPro" id="IPR001965">
    <property type="entry name" value="Znf_PHD"/>
</dbReference>
<dbReference type="SUPFAM" id="SSF47592">
    <property type="entry name" value="SWIB/MDM2 domain"/>
    <property type="match status" value="1"/>
</dbReference>
<evidence type="ECO:0000259" key="11">
    <source>
        <dbReference type="PROSITE" id="PS51925"/>
    </source>
</evidence>
<dbReference type="EMBL" id="CM035414">
    <property type="protein sequence ID" value="KAH7430452.1"/>
    <property type="molecule type" value="Genomic_DNA"/>
</dbReference>
<dbReference type="InterPro" id="IPR013083">
    <property type="entry name" value="Znf_RING/FYVE/PHD"/>
</dbReference>
<dbReference type="InterPro" id="IPR003121">
    <property type="entry name" value="SWIB_MDM2_domain"/>
</dbReference>
<dbReference type="SMART" id="SM00249">
    <property type="entry name" value="PHD"/>
    <property type="match status" value="1"/>
</dbReference>
<feature type="compositionally biased region" description="Polar residues" evidence="6">
    <location>
        <begin position="1523"/>
        <end position="1548"/>
    </location>
</feature>
<evidence type="ECO:0000259" key="9">
    <source>
        <dbReference type="PROSITE" id="PS50829"/>
    </source>
</evidence>
<feature type="region of interest" description="Disordered" evidence="6">
    <location>
        <begin position="1017"/>
        <end position="1052"/>
    </location>
</feature>
<organism evidence="12 13">
    <name type="scientific">Ceratopteris richardii</name>
    <name type="common">Triangle waterfern</name>
    <dbReference type="NCBI Taxonomy" id="49495"/>
    <lineage>
        <taxon>Eukaryota</taxon>
        <taxon>Viridiplantae</taxon>
        <taxon>Streptophyta</taxon>
        <taxon>Embryophyta</taxon>
        <taxon>Tracheophyta</taxon>
        <taxon>Polypodiopsida</taxon>
        <taxon>Polypodiidae</taxon>
        <taxon>Polypodiales</taxon>
        <taxon>Pteridineae</taxon>
        <taxon>Pteridaceae</taxon>
        <taxon>Parkerioideae</taxon>
        <taxon>Ceratopteris</taxon>
    </lineage>
</organism>
<dbReference type="GO" id="GO:0003677">
    <property type="term" value="F:DNA binding"/>
    <property type="evidence" value="ECO:0007669"/>
    <property type="project" value="UniProtKB-KW"/>
</dbReference>
<dbReference type="CDD" id="cd10567">
    <property type="entry name" value="SWIB-MDM2_like"/>
    <property type="match status" value="1"/>
</dbReference>
<evidence type="ECO:0000313" key="12">
    <source>
        <dbReference type="EMBL" id="KAH7430452.1"/>
    </source>
</evidence>
<feature type="domain" description="C3H1-type" evidence="8">
    <location>
        <begin position="1623"/>
        <end position="1648"/>
    </location>
</feature>
<evidence type="ECO:0000313" key="13">
    <source>
        <dbReference type="Proteomes" id="UP000825935"/>
    </source>
</evidence>
<evidence type="ECO:0000256" key="4">
    <source>
        <dbReference type="ARBA" id="ARBA00023125"/>
    </source>
</evidence>
<sequence>MENLDAKSLTTHENSEHKDLFQYDLCSEVPSCKKETTSLIEAASPAEPIIQSSEVSSGRQITLRNIMKRSTENNSLQCPDMGKLPQNHASQEPQTGMVRDADMMQIKKEETTHGINSMEIETSKKGMNLKEHNTGLQIQTDEVRISPDLAGTVRPSSVPREEVFPIVKSHMSDLFESASIRELQSMLMDSSLRRPKIIPVDHTAVHDRFDGDPEALQTLETYDSGLNDIRTSERTDIVEGKQDQETVACLPNEHPSNPLMRVGEQESAISIVDPKVKDADIRQIAGKGIEIKSIDSSAPPVLVDSEDVNIVKVDIENKPVFPTHSKDQQDELSRKAEEEDASDRHNSFSVNKEEETIQNMDIDKNSEAFGVSSMVLQNEPMPMGAGGLRTDDAPQGSQRPLKRGRKSVRNIVKNVEKESSAGLLESEPDKDSGDSPMKQPMVEQKRELRKRRRKPAAAKMVQKEEEDVCFVCFDGGKLILCDKRSCPKAYHVDCTGRELEFFEKKGQWFCGWHVCSQCSKSASFNCYMCPSALCGTCIKGANFLPIRKGHGLCEACYPLVHMIEYKETVNGDSVQVDFDDKETYEGLFKDYWEELKLKLSLSSEEFKKACQSRDADGIDNYESVSNNNGEEDIEDENDDSTDVEDPPTARHARLMKRKRLLRHSAPEDTSASEFEEDVNDDEDEEEEDDVKFEKKGHNRVPEFDGWASKELLDVISSLKEDPKKPQPVYLVKKLLWRYIDENKLTNSRKRGQIVCDQRLRKLFGKKLVGRFEMMKLIGLHVASTSKLLASKGRELQNNEADMVELDDAEETQLGKKKARRKGDENKRVKPDPSEYAAINVKNINLIYLKRSVLDVLRNDPELESKAVGAFVRIRVPGSANKIDACYRLVQVTGVKQIYDALDPEKVTDVILEILNLHKREEITADLVSNQELVEEECQRLRQSVRCGFIKAMRVGELEERARALREAKVKDWREFELLRLSHLRDRASEKGRKKELRECVEKLQLLSTPEEQERLLNAPFDIDADPFMDPDYESEEEEAPADDVPGETPVPQSTQFLAKYSDKVNVLSGTEKHYSHWETGYTFDSRRNFHDPQQKVNVWGPRDHSDAMSTRQAPDLEVQDLNSSHPFPSNKAAFSGSKFGWVDNAKFHSQTTNWSQGRYTRKEVRWTDGSADNVQSSSSGWRRSENIDSTLQFQANQADSLGQMVSPIQTPAPAPSVTFVPAPSGGTVLADVEKEKIWCYLDPTRTVQGPFSMEQLRKWEKTNLFPVDLRIWRITESQDASILLSDALAGRFIVRDSMGLNQNPNMMPGSLQGAHMNGALVQGINTNNFPVRQNGGNVASGVAQGMLMGPTSTQQRPTVQSFPSSMLGHNVSGVPPGSVQGPSAQSIQSCPAHVPNVPPSLPPVQGTNTRPLASGTIQGPFISNFSAGSSQGSTQGPNVRGYPQNLAGVNVLPGQTQVPTIPHVRPHIPNVVPGPVEQTNVLPGHAQPPMGTQAPHFNNAHAGHPFGPRPNHFPGGGPQGQGHNNASQIGQGIPNSSDFRSTNRQANEWQEPGRKPGPDHHFSGPSMIEGGNERVFPSKSPWRQGPGTFQQNNRETHNRGQFGRAHFFRGQDSFQGGEGRFGPRKDLFCKYFSRGMCKKGAACDFRHA</sequence>
<dbReference type="SUPFAM" id="SSF57903">
    <property type="entry name" value="FYVE/PHD zinc finger"/>
    <property type="match status" value="1"/>
</dbReference>
<keyword evidence="1 5" id="KW-0479">Metal-binding</keyword>
<dbReference type="SMART" id="SM00719">
    <property type="entry name" value="Plus3"/>
    <property type="match status" value="1"/>
</dbReference>
<dbReference type="Pfam" id="PF02213">
    <property type="entry name" value="GYF"/>
    <property type="match status" value="1"/>
</dbReference>
<dbReference type="CDD" id="cd15568">
    <property type="entry name" value="PHD5_NSD"/>
    <property type="match status" value="1"/>
</dbReference>
<evidence type="ECO:0000259" key="8">
    <source>
        <dbReference type="PROSITE" id="PS50103"/>
    </source>
</evidence>
<dbReference type="PROSITE" id="PS50103">
    <property type="entry name" value="ZF_C3H1"/>
    <property type="match status" value="1"/>
</dbReference>
<dbReference type="FunFam" id="3.30.40.10:FF:000303">
    <property type="entry name" value="Zinc finger CCCH domain-containing protein 19"/>
    <property type="match status" value="1"/>
</dbReference>
<reference evidence="12" key="1">
    <citation type="submission" date="2021-08" db="EMBL/GenBank/DDBJ databases">
        <title>WGS assembly of Ceratopteris richardii.</title>
        <authorList>
            <person name="Marchant D.B."/>
            <person name="Chen G."/>
            <person name="Jenkins J."/>
            <person name="Shu S."/>
            <person name="Leebens-Mack J."/>
            <person name="Grimwood J."/>
            <person name="Schmutz J."/>
            <person name="Soltis P."/>
            <person name="Soltis D."/>
            <person name="Chen Z.-H."/>
        </authorList>
    </citation>
    <scope>NUCLEOTIDE SEQUENCE</scope>
    <source>
        <strain evidence="12">Whitten #5841</strain>
        <tissue evidence="12">Leaf</tissue>
    </source>
</reference>
<dbReference type="GO" id="GO:0008270">
    <property type="term" value="F:zinc ion binding"/>
    <property type="evidence" value="ECO:0007669"/>
    <property type="project" value="UniProtKB-KW"/>
</dbReference>
<feature type="compositionally biased region" description="Basic and acidic residues" evidence="6">
    <location>
        <begin position="1551"/>
        <end position="1562"/>
    </location>
</feature>
<dbReference type="PROSITE" id="PS51360">
    <property type="entry name" value="PLUS3"/>
    <property type="match status" value="1"/>
</dbReference>
<feature type="region of interest" description="Disordered" evidence="6">
    <location>
        <begin position="806"/>
        <end position="830"/>
    </location>
</feature>
<dbReference type="SUPFAM" id="SSF90229">
    <property type="entry name" value="CCCH zinc finger"/>
    <property type="match status" value="1"/>
</dbReference>
<dbReference type="PANTHER" id="PTHR46695">
    <property type="entry name" value="ZINC FINGER CCCH DOMAIN-CONTAINING PROTEIN 44-RELATED"/>
    <property type="match status" value="1"/>
</dbReference>
<feature type="region of interest" description="Disordered" evidence="6">
    <location>
        <begin position="617"/>
        <end position="694"/>
    </location>
</feature>
<dbReference type="Proteomes" id="UP000825935">
    <property type="component" value="Chromosome 9"/>
</dbReference>
<keyword evidence="2 5" id="KW-0863">Zinc-finger</keyword>
<dbReference type="InterPro" id="IPR004343">
    <property type="entry name" value="Plus-3_dom"/>
</dbReference>
<dbReference type="PROSITE" id="PS50016">
    <property type="entry name" value="ZF_PHD_2"/>
    <property type="match status" value="1"/>
</dbReference>
<evidence type="ECO:0000256" key="6">
    <source>
        <dbReference type="SAM" id="MobiDB-lite"/>
    </source>
</evidence>
<protein>
    <submittedName>
        <fullName evidence="12">Uncharacterized protein</fullName>
    </submittedName>
</protein>
<keyword evidence="13" id="KW-1185">Reference proteome</keyword>
<dbReference type="Pfam" id="PF03126">
    <property type="entry name" value="Plus-3"/>
    <property type="match status" value="1"/>
</dbReference>
<accession>A0A8T2U543</accession>
<feature type="compositionally biased region" description="Acidic residues" evidence="6">
    <location>
        <begin position="673"/>
        <end position="690"/>
    </location>
</feature>
<feature type="region of interest" description="Disordered" evidence="6">
    <location>
        <begin position="1491"/>
        <end position="1599"/>
    </location>
</feature>
<feature type="domain" description="Plus3" evidence="10">
    <location>
        <begin position="837"/>
        <end position="969"/>
    </location>
</feature>
<dbReference type="Gene3D" id="3.30.40.10">
    <property type="entry name" value="Zinc/RING finger domain, C3HC4 (zinc finger)"/>
    <property type="match status" value="1"/>
</dbReference>
<feature type="compositionally biased region" description="Basic residues" evidence="6">
    <location>
        <begin position="447"/>
        <end position="456"/>
    </location>
</feature>
<dbReference type="Gene3D" id="3.30.1490.40">
    <property type="match status" value="1"/>
</dbReference>
<evidence type="ECO:0000256" key="3">
    <source>
        <dbReference type="ARBA" id="ARBA00022833"/>
    </source>
</evidence>
<gene>
    <name evidence="12" type="ORF">KP509_09G099900</name>
</gene>
<name>A0A8T2U543_CERRI</name>
<feature type="region of interest" description="Disordered" evidence="6">
    <location>
        <begin position="379"/>
        <end position="456"/>
    </location>
</feature>
<dbReference type="InterPro" id="IPR019787">
    <property type="entry name" value="Znf_PHD-finger"/>
</dbReference>
<feature type="compositionally biased region" description="Acidic residues" evidence="6">
    <location>
        <begin position="1022"/>
        <end position="1045"/>
    </location>
</feature>
<feature type="domain" description="DM2" evidence="11">
    <location>
        <begin position="700"/>
        <end position="783"/>
    </location>
</feature>
<dbReference type="InterPro" id="IPR036128">
    <property type="entry name" value="Plus3-like_sf"/>
</dbReference>
<dbReference type="Gene3D" id="1.10.245.10">
    <property type="entry name" value="SWIB/MDM2 domain"/>
    <property type="match status" value="1"/>
</dbReference>
<dbReference type="SMART" id="SM00444">
    <property type="entry name" value="GYF"/>
    <property type="match status" value="1"/>
</dbReference>
<dbReference type="InterPro" id="IPR000571">
    <property type="entry name" value="Znf_CCCH"/>
</dbReference>
<feature type="domain" description="PHD-type" evidence="7">
    <location>
        <begin position="466"/>
        <end position="532"/>
    </location>
</feature>
<feature type="zinc finger region" description="C3H1-type" evidence="5">
    <location>
        <begin position="1623"/>
        <end position="1648"/>
    </location>
</feature>
<comment type="caution">
    <text evidence="12">The sequence shown here is derived from an EMBL/GenBank/DDBJ whole genome shotgun (WGS) entry which is preliminary data.</text>
</comment>